<evidence type="ECO:0000313" key="3">
    <source>
        <dbReference type="Proteomes" id="UP000622687"/>
    </source>
</evidence>
<dbReference type="EMBL" id="JAEEGB010000001">
    <property type="protein sequence ID" value="MBI6871222.1"/>
    <property type="molecule type" value="Genomic_DNA"/>
</dbReference>
<keyword evidence="3" id="KW-1185">Reference proteome</keyword>
<accession>A0A934HUR0</accession>
<reference evidence="2" key="1">
    <citation type="submission" date="2020-12" db="EMBL/GenBank/DDBJ databases">
        <title>Clostridium thailandense sp. nov., a novel acetogenic bacterium isolated from peat land soil in Thailand.</title>
        <authorList>
            <person name="Chaikitkaew S."/>
            <person name="Birkeland N.K."/>
        </authorList>
    </citation>
    <scope>NUCLEOTIDE SEQUENCE</scope>
    <source>
        <strain evidence="2">DSM 17425</strain>
    </source>
</reference>
<evidence type="ECO:0000313" key="2">
    <source>
        <dbReference type="EMBL" id="MBI6871222.1"/>
    </source>
</evidence>
<dbReference type="RefSeq" id="WP_211140679.1">
    <property type="nucleotide sequence ID" value="NZ_JAEEGB010000001.1"/>
</dbReference>
<dbReference type="Proteomes" id="UP000622687">
    <property type="component" value="Unassembled WGS sequence"/>
</dbReference>
<evidence type="ECO:0000256" key="1">
    <source>
        <dbReference type="SAM" id="SignalP"/>
    </source>
</evidence>
<feature type="chain" id="PRO_5036864167" evidence="1">
    <location>
        <begin position="29"/>
        <end position="136"/>
    </location>
</feature>
<dbReference type="AlphaFoldDB" id="A0A934HUR0"/>
<dbReference type="Pfam" id="PF13027">
    <property type="entry name" value="DUF3888"/>
    <property type="match status" value="1"/>
</dbReference>
<sequence length="136" mass="15895">MKKKIIKVSLLFFCVISIFNSMTFTVHAYDNKSICYLNAEESKEKLYEDLLSALLFQHIDYAIENYYGKPKQFTNPKILEIKRLEKDSYYFEATIQVETFDGLKKSNPSTDVITIRNDDGDIEVTKFEHKDTVIKS</sequence>
<comment type="caution">
    <text evidence="2">The sequence shown here is derived from an EMBL/GenBank/DDBJ whole genome shotgun (WGS) entry which is preliminary data.</text>
</comment>
<feature type="signal peptide" evidence="1">
    <location>
        <begin position="1"/>
        <end position="28"/>
    </location>
</feature>
<proteinExistence type="predicted"/>
<name>A0A934HUR0_9CLOT</name>
<keyword evidence="1" id="KW-0732">Signal</keyword>
<organism evidence="2 3">
    <name type="scientific">Clostridium aciditolerans</name>
    <dbReference type="NCBI Taxonomy" id="339861"/>
    <lineage>
        <taxon>Bacteria</taxon>
        <taxon>Bacillati</taxon>
        <taxon>Bacillota</taxon>
        <taxon>Clostridia</taxon>
        <taxon>Eubacteriales</taxon>
        <taxon>Clostridiaceae</taxon>
        <taxon>Clostridium</taxon>
    </lineage>
</organism>
<protein>
    <submittedName>
        <fullName evidence="2">DUF3888 domain-containing protein</fullName>
    </submittedName>
</protein>
<dbReference type="InterPro" id="IPR024984">
    <property type="entry name" value="DUF3888"/>
</dbReference>
<gene>
    <name evidence="2" type="ORF">I6U51_00695</name>
</gene>